<dbReference type="Pfam" id="PF24391">
    <property type="entry name" value="HD-CE"/>
    <property type="match status" value="1"/>
</dbReference>
<dbReference type="SUPFAM" id="SSF109604">
    <property type="entry name" value="HD-domain/PDEase-like"/>
    <property type="match status" value="1"/>
</dbReference>
<dbReference type="InterPro" id="IPR056471">
    <property type="entry name" value="HD-CE"/>
</dbReference>
<organism evidence="2 3">
    <name type="scientific">Candidatus Argoarchaeum ethanivorans</name>
    <dbReference type="NCBI Taxonomy" id="2608793"/>
    <lineage>
        <taxon>Archaea</taxon>
        <taxon>Methanobacteriati</taxon>
        <taxon>Methanobacteriota</taxon>
        <taxon>Stenosarchaea group</taxon>
        <taxon>Methanomicrobia</taxon>
        <taxon>Methanosarcinales</taxon>
        <taxon>Methanosarcinales incertae sedis</taxon>
        <taxon>GOM Arc I cluster</taxon>
        <taxon>Candidatus Argoarchaeum</taxon>
    </lineage>
</organism>
<dbReference type="EMBL" id="CAJHIO010000001">
    <property type="protein sequence ID" value="CAD6490900.1"/>
    <property type="molecule type" value="Genomic_DNA"/>
</dbReference>
<reference evidence="2" key="1">
    <citation type="submission" date="2020-10" db="EMBL/GenBank/DDBJ databases">
        <authorList>
            <person name="Hahn C.J."/>
            <person name="Laso-Perez R."/>
            <person name="Vulcano F."/>
            <person name="Vaziourakis K.-M."/>
            <person name="Stokke R."/>
            <person name="Steen I.H."/>
            <person name="Teske A."/>
            <person name="Boetius A."/>
            <person name="Liebeke M."/>
            <person name="Amann R."/>
            <person name="Knittel K."/>
        </authorList>
    </citation>
    <scope>NUCLEOTIDE SEQUENCE</scope>
    <source>
        <strain evidence="2">Gfbio:e3339647-f889-4370-9287-4fb5cb688e4c:AG392O15_GoMArc1</strain>
    </source>
</reference>
<gene>
    <name evidence="2" type="ORF">CHKLHMKO_00033</name>
</gene>
<dbReference type="InterPro" id="IPR037171">
    <property type="entry name" value="NagB/RpiA_transferase-like"/>
</dbReference>
<evidence type="ECO:0000259" key="1">
    <source>
        <dbReference type="Pfam" id="PF24391"/>
    </source>
</evidence>
<dbReference type="Gene3D" id="3.40.50.10470">
    <property type="entry name" value="Translation initiation factor eif-2b, domain 2"/>
    <property type="match status" value="1"/>
</dbReference>
<sequence>MQDKQKDRWAGWIKTLKYRERLQVIENHVTKLSSKEIDTSGYTPHDASHCLAVENMVKTLLEKSEVKLSDLEKFILFGAVWTHDLGMFRSIREAFFNDSNQRVEPEDRTLQTARERHDEISAWYLSSKYNDILKIDSDKDESLKTIIDNMLRNYTYTINVISRFHRMKEDINDCPKERFLKDEKIRTRLLACLLRLGDTLHVDSSRFDEKLYDILQIGQLDRSARLHWLKSYVVYSVYLDPKNETIFVNIDLPISLKSSQNNEVDRKEEIKNLESVIIDNLSEDALVVRETFKYYGFPPYDKVEPNISFIPGYSGKDEKEIKGMVSDLGVVFFPNTSRVIEKALDSITAICETDFRTDNSSFDRQMTELLSYLKSVLKDRPCHVGLRKIIGVAEEEFDKRPHKNKGGDISEQDITNCQNNIHKKLDKIRDKRKGYRESLDNKCKSILLNDFENIILFAYSETVTRFLDKYGEQHSPWKDRVKLYVLECGGKRRFTSSNNVEYNDGLYYAFQLSKHGFKKKNQIMLLPDTSFSSLAYNLKKEKMEKKSLVLFGVNGIDEKINDCGHTSGHLMVAIVAKEFNIPVKVIADSFKIGKIEWSPTLTRSTTWLTGKRDIRRDIKKHSITLTNYLEDRIPIGLIDEIIKDGENIHGGAEKRVVY</sequence>
<comment type="caution">
    <text evidence="2">The sequence shown here is derived from an EMBL/GenBank/DDBJ whole genome shotgun (WGS) entry which is preliminary data.</text>
</comment>
<protein>
    <recommendedName>
        <fullName evidence="1">HD-CE domain-containing protein</fullName>
    </recommendedName>
</protein>
<dbReference type="SUPFAM" id="SSF100950">
    <property type="entry name" value="NagB/RpiA/CoA transferase-like"/>
    <property type="match status" value="1"/>
</dbReference>
<accession>A0A811T5J0</accession>
<dbReference type="InterPro" id="IPR042529">
    <property type="entry name" value="IF_2B-like_C"/>
</dbReference>
<name>A0A811T5J0_9EURY</name>
<proteinExistence type="predicted"/>
<dbReference type="Proteomes" id="UP000610373">
    <property type="component" value="Unassembled WGS sequence"/>
</dbReference>
<evidence type="ECO:0000313" key="2">
    <source>
        <dbReference type="EMBL" id="CAD6490900.1"/>
    </source>
</evidence>
<feature type="domain" description="HD-CE" evidence="1">
    <location>
        <begin position="41"/>
        <end position="245"/>
    </location>
</feature>
<dbReference type="AlphaFoldDB" id="A0A811T5J0"/>
<evidence type="ECO:0000313" key="3">
    <source>
        <dbReference type="Proteomes" id="UP000610373"/>
    </source>
</evidence>